<dbReference type="InterPro" id="IPR002994">
    <property type="entry name" value="Surf1/Shy1"/>
</dbReference>
<feature type="transmembrane region" description="Helical" evidence="6">
    <location>
        <begin position="218"/>
        <end position="241"/>
    </location>
</feature>
<evidence type="ECO:0000256" key="2">
    <source>
        <dbReference type="ARBA" id="ARBA00007165"/>
    </source>
</evidence>
<keyword evidence="6" id="KW-1003">Cell membrane</keyword>
<dbReference type="GO" id="GO:0004435">
    <property type="term" value="F:phosphatidylinositol-4,5-bisphosphate phospholipase C activity"/>
    <property type="evidence" value="ECO:0007669"/>
    <property type="project" value="InterPro"/>
</dbReference>
<dbReference type="PROSITE" id="PS50895">
    <property type="entry name" value="SURF1"/>
    <property type="match status" value="1"/>
</dbReference>
<dbReference type="InterPro" id="IPR045214">
    <property type="entry name" value="Surf1/Surf4"/>
</dbReference>
<evidence type="ECO:0000259" key="7">
    <source>
        <dbReference type="PROSITE" id="PS50008"/>
    </source>
</evidence>
<evidence type="ECO:0000313" key="8">
    <source>
        <dbReference type="EMBL" id="AFU99617.2"/>
    </source>
</evidence>
<dbReference type="OrthoDB" id="9789940at2"/>
<sequence>MPAADPVAFRFTPNIRLLVLGLSFLPLLVSLGFWQLSRAGEKQQMLFEARQLSLSAPLDISRHAGEQLTALAPHTPVVLTGTFHPSRFWLLDNQVYHGQVGYRLLQPVQTDKTWLLIDRGWIAGYPDRRLPVIDLAEDRHLLTGKILQPGLNLMTQAATLTPDDPRILDINLADLRVASGLDLQAVVQLDAVSATALVVVQSVVNVRPEKHRAYAVQWFCMAAALLILLVCTNTTLLPWLGLQQSNNNDEV</sequence>
<name>K4L0C9_SIMAS</name>
<feature type="domain" description="PI-PLC Y-box" evidence="7">
    <location>
        <begin position="33"/>
        <end position="95"/>
    </location>
</feature>
<dbReference type="PANTHER" id="PTHR23427:SF2">
    <property type="entry name" value="SURFEIT LOCUS PROTEIN 1"/>
    <property type="match status" value="1"/>
</dbReference>
<protein>
    <recommendedName>
        <fullName evidence="6">SURF1-like protein</fullName>
    </recommendedName>
</protein>
<evidence type="ECO:0000256" key="1">
    <source>
        <dbReference type="ARBA" id="ARBA00004370"/>
    </source>
</evidence>
<evidence type="ECO:0000313" key="9">
    <source>
        <dbReference type="Proteomes" id="UP000000466"/>
    </source>
</evidence>
<evidence type="ECO:0000256" key="5">
    <source>
        <dbReference type="ARBA" id="ARBA00023136"/>
    </source>
</evidence>
<comment type="similarity">
    <text evidence="2 6">Belongs to the SURF1 family.</text>
</comment>
<accession>K4L0C9</accession>
<dbReference type="RefSeq" id="WP_016389389.1">
    <property type="nucleotide sequence ID" value="NC_018868.3"/>
</dbReference>
<dbReference type="Proteomes" id="UP000000466">
    <property type="component" value="Chromosome"/>
</dbReference>
<keyword evidence="4 6" id="KW-1133">Transmembrane helix</keyword>
<dbReference type="GO" id="GO:0006629">
    <property type="term" value="P:lipid metabolic process"/>
    <property type="evidence" value="ECO:0007669"/>
    <property type="project" value="InterPro"/>
</dbReference>
<keyword evidence="9" id="KW-1185">Reference proteome</keyword>
<dbReference type="GO" id="GO:0005886">
    <property type="term" value="C:plasma membrane"/>
    <property type="evidence" value="ECO:0007669"/>
    <property type="project" value="UniProtKB-SubCell"/>
</dbReference>
<evidence type="ECO:0000256" key="6">
    <source>
        <dbReference type="RuleBase" id="RU363076"/>
    </source>
</evidence>
<dbReference type="KEGG" id="saga:M5M_12285"/>
<comment type="subcellular location">
    <subcellularLocation>
        <location evidence="6">Cell membrane</location>
        <topology evidence="6">Multi-pass membrane protein</topology>
    </subcellularLocation>
    <subcellularLocation>
        <location evidence="1">Membrane</location>
    </subcellularLocation>
</comment>
<dbReference type="HOGENOM" id="CLU_047737_2_2_6"/>
<organism evidence="8 9">
    <name type="scientific">Simiduia agarivorans (strain DSM 21679 / JCM 13881 / BCRC 17597 / SA1)</name>
    <dbReference type="NCBI Taxonomy" id="1117647"/>
    <lineage>
        <taxon>Bacteria</taxon>
        <taxon>Pseudomonadati</taxon>
        <taxon>Pseudomonadota</taxon>
        <taxon>Gammaproteobacteria</taxon>
        <taxon>Cellvibrionales</taxon>
        <taxon>Cellvibrionaceae</taxon>
        <taxon>Simiduia</taxon>
    </lineage>
</organism>
<dbReference type="InterPro" id="IPR001711">
    <property type="entry name" value="PLipase_C_Pinositol-sp_Y"/>
</dbReference>
<gene>
    <name evidence="8" type="ordered locus">M5M_12285</name>
</gene>
<dbReference type="GO" id="GO:0035556">
    <property type="term" value="P:intracellular signal transduction"/>
    <property type="evidence" value="ECO:0007669"/>
    <property type="project" value="InterPro"/>
</dbReference>
<dbReference type="PROSITE" id="PS50008">
    <property type="entry name" value="PIPLC_Y_DOMAIN"/>
    <property type="match status" value="1"/>
</dbReference>
<proteinExistence type="inferred from homology"/>
<dbReference type="STRING" id="1117647.M5M_12285"/>
<reference evidence="8 9" key="1">
    <citation type="journal article" date="2013" name="Genome Announc.">
        <title>Complete genome sequence of Simiduia agarivorans SA1(T), a marine bacterium able to degrade a variety of polysaccharides.</title>
        <authorList>
            <person name="Lin S.Y."/>
            <person name="Shieh W.Y."/>
            <person name="Chen J.S."/>
            <person name="Tang S.L."/>
        </authorList>
    </citation>
    <scope>NUCLEOTIDE SEQUENCE [LARGE SCALE GENOMIC DNA]</scope>
    <source>
        <strain evidence="9">DSM 21679 / JCM 13881 / BCRC 17597 / SA1</strain>
    </source>
</reference>
<evidence type="ECO:0000256" key="3">
    <source>
        <dbReference type="ARBA" id="ARBA00022692"/>
    </source>
</evidence>
<evidence type="ECO:0000256" key="4">
    <source>
        <dbReference type="ARBA" id="ARBA00022989"/>
    </source>
</evidence>
<dbReference type="Pfam" id="PF02104">
    <property type="entry name" value="SURF1"/>
    <property type="match status" value="1"/>
</dbReference>
<keyword evidence="5 6" id="KW-0472">Membrane</keyword>
<dbReference type="eggNOG" id="COG3346">
    <property type="taxonomic scope" value="Bacteria"/>
</dbReference>
<dbReference type="EMBL" id="CP003746">
    <property type="protein sequence ID" value="AFU99617.2"/>
    <property type="molecule type" value="Genomic_DNA"/>
</dbReference>
<dbReference type="CDD" id="cd06662">
    <property type="entry name" value="SURF1"/>
    <property type="match status" value="1"/>
</dbReference>
<dbReference type="AlphaFoldDB" id="K4L0C9"/>
<keyword evidence="3 6" id="KW-0812">Transmembrane</keyword>
<feature type="transmembrane region" description="Helical" evidence="6">
    <location>
        <begin position="15"/>
        <end position="36"/>
    </location>
</feature>
<dbReference type="PANTHER" id="PTHR23427">
    <property type="entry name" value="SURFEIT LOCUS PROTEIN"/>
    <property type="match status" value="1"/>
</dbReference>